<organism evidence="1 2">
    <name type="scientific">Micromonospora craniellae</name>
    <dbReference type="NCBI Taxonomy" id="2294034"/>
    <lineage>
        <taxon>Bacteria</taxon>
        <taxon>Bacillati</taxon>
        <taxon>Actinomycetota</taxon>
        <taxon>Actinomycetes</taxon>
        <taxon>Micromonosporales</taxon>
        <taxon>Micromonosporaceae</taxon>
        <taxon>Micromonospora</taxon>
    </lineage>
</organism>
<evidence type="ECO:0000313" key="2">
    <source>
        <dbReference type="Proteomes" id="UP000262621"/>
    </source>
</evidence>
<dbReference type="AlphaFoldDB" id="A0A372FQQ4"/>
<reference evidence="1 2" key="1">
    <citation type="submission" date="2018-08" db="EMBL/GenBank/DDBJ databases">
        <title>Verrucosispora craniellae sp. nov., isolated from a marine sponge in the South China Sea.</title>
        <authorList>
            <person name="Li L."/>
            <person name="Lin H.W."/>
        </authorList>
    </citation>
    <scope>NUCLEOTIDE SEQUENCE [LARGE SCALE GENOMIC DNA]</scope>
    <source>
        <strain evidence="1 2">LHW63014</strain>
    </source>
</reference>
<gene>
    <name evidence="1" type="ORF">D0Q02_30665</name>
</gene>
<proteinExistence type="predicted"/>
<accession>A0A372FQQ4</accession>
<protein>
    <submittedName>
        <fullName evidence="1">Uncharacterized protein</fullName>
    </submittedName>
</protein>
<dbReference type="Proteomes" id="UP000262621">
    <property type="component" value="Unassembled WGS sequence"/>
</dbReference>
<name>A0A372FQQ4_9ACTN</name>
<sequence>MVLRPAPVIGFVGASVVGGAGAAVFTYAGHQIIGAVTQIRDDQAGYDLRYERHLARVIQANGRLRAYGRTQERSRHEVTDRMRDFLTGINLNSQAYDDRFLDGVDPPLVRVTGKPKLNLNLEGWVQGLVNAATLSARVS</sequence>
<comment type="caution">
    <text evidence="1">The sequence shown here is derived from an EMBL/GenBank/DDBJ whole genome shotgun (WGS) entry which is preliminary data.</text>
</comment>
<keyword evidence="2" id="KW-1185">Reference proteome</keyword>
<dbReference type="EMBL" id="QVFU01000116">
    <property type="protein sequence ID" value="RFS40151.1"/>
    <property type="molecule type" value="Genomic_DNA"/>
</dbReference>
<evidence type="ECO:0000313" key="1">
    <source>
        <dbReference type="EMBL" id="RFS40151.1"/>
    </source>
</evidence>